<evidence type="ECO:0000313" key="3">
    <source>
        <dbReference type="EMBL" id="MFB5684397.1"/>
    </source>
</evidence>
<gene>
    <name evidence="3" type="ORF">ACE3NQ_26180</name>
</gene>
<dbReference type="PANTHER" id="PTHR43000">
    <property type="entry name" value="DTDP-D-GLUCOSE 4,6-DEHYDRATASE-RELATED"/>
    <property type="match status" value="1"/>
</dbReference>
<evidence type="ECO:0000256" key="1">
    <source>
        <dbReference type="ARBA" id="ARBA00007637"/>
    </source>
</evidence>
<dbReference type="Gene3D" id="3.90.25.10">
    <property type="entry name" value="UDP-galactose 4-epimerase, domain 1"/>
    <property type="match status" value="1"/>
</dbReference>
<comment type="caution">
    <text evidence="3">The sequence shown here is derived from an EMBL/GenBank/DDBJ whole genome shotgun (WGS) entry which is preliminary data.</text>
</comment>
<dbReference type="InterPro" id="IPR001509">
    <property type="entry name" value="Epimerase_deHydtase"/>
</dbReference>
<accession>A0ABV5BF94</accession>
<dbReference type="Pfam" id="PF01370">
    <property type="entry name" value="Epimerase"/>
    <property type="match status" value="1"/>
</dbReference>
<keyword evidence="4" id="KW-1185">Reference proteome</keyword>
<organism evidence="3 4">
    <name type="scientific">Paenibacillus terreus</name>
    <dbReference type="NCBI Taxonomy" id="1387834"/>
    <lineage>
        <taxon>Bacteria</taxon>
        <taxon>Bacillati</taxon>
        <taxon>Bacillota</taxon>
        <taxon>Bacilli</taxon>
        <taxon>Bacillales</taxon>
        <taxon>Paenibacillaceae</taxon>
        <taxon>Paenibacillus</taxon>
    </lineage>
</organism>
<evidence type="ECO:0000259" key="2">
    <source>
        <dbReference type="Pfam" id="PF01370"/>
    </source>
</evidence>
<reference evidence="3 4" key="1">
    <citation type="submission" date="2024-09" db="EMBL/GenBank/DDBJ databases">
        <authorList>
            <person name="Ruan L."/>
        </authorList>
    </citation>
    <scope>NUCLEOTIDE SEQUENCE [LARGE SCALE GENOMIC DNA]</scope>
    <source>
        <strain evidence="3 4">D33</strain>
    </source>
</reference>
<comment type="similarity">
    <text evidence="1">Belongs to the NAD(P)-dependent epimerase/dehydratase family.</text>
</comment>
<sequence>MLRVLVTGGAGFIGSHVVDSLVESGQTVAIVDNLSTGYKENINKKAVFFEMDITSIELTNVFEVFRPDVVIHMAAQVNVNRSIIDPIKDQKINIYGTVNILENCKKFAVKKIVYSSSAAVYGYPKSNPIGECHDTEPISFYGISKMVPENYIKTYSSLYNLKYTILRYSNVYGPRQDFLGEGGVISIFLNNILRNEQIVVFGNGKQTRDFIYVHDVVSANIIAANNDINGTFNISTNSSITINQLLDILEKVSNRKISPIYKEARKGDIEKSCLDNQNAKNSLKWSPKFELEMGLQNTFDYYHSLFINRK</sequence>
<name>A0ABV5BF94_9BACL</name>
<dbReference type="Proteomes" id="UP001580407">
    <property type="component" value="Unassembled WGS sequence"/>
</dbReference>
<dbReference type="RefSeq" id="WP_375528100.1">
    <property type="nucleotide sequence ID" value="NZ_JBHILM010000040.1"/>
</dbReference>
<feature type="domain" description="NAD-dependent epimerase/dehydratase" evidence="2">
    <location>
        <begin position="4"/>
        <end position="234"/>
    </location>
</feature>
<protein>
    <submittedName>
        <fullName evidence="3">NAD-dependent epimerase/dehydratase family protein</fullName>
    </submittedName>
</protein>
<dbReference type="SUPFAM" id="SSF51735">
    <property type="entry name" value="NAD(P)-binding Rossmann-fold domains"/>
    <property type="match status" value="1"/>
</dbReference>
<dbReference type="Gene3D" id="3.40.50.720">
    <property type="entry name" value="NAD(P)-binding Rossmann-like Domain"/>
    <property type="match status" value="1"/>
</dbReference>
<dbReference type="InterPro" id="IPR036291">
    <property type="entry name" value="NAD(P)-bd_dom_sf"/>
</dbReference>
<evidence type="ECO:0000313" key="4">
    <source>
        <dbReference type="Proteomes" id="UP001580407"/>
    </source>
</evidence>
<proteinExistence type="inferred from homology"/>
<dbReference type="EMBL" id="JBHILM010000040">
    <property type="protein sequence ID" value="MFB5684397.1"/>
    <property type="molecule type" value="Genomic_DNA"/>
</dbReference>